<dbReference type="InParanoid" id="A0A2P6MYW4"/>
<dbReference type="EMBL" id="MDYQ01000292">
    <property type="protein sequence ID" value="PRP76899.1"/>
    <property type="molecule type" value="Genomic_DNA"/>
</dbReference>
<reference evidence="2 3" key="1">
    <citation type="journal article" date="2018" name="Genome Biol. Evol.">
        <title>Multiple Roots of Fruiting Body Formation in Amoebozoa.</title>
        <authorList>
            <person name="Hillmann F."/>
            <person name="Forbes G."/>
            <person name="Novohradska S."/>
            <person name="Ferling I."/>
            <person name="Riege K."/>
            <person name="Groth M."/>
            <person name="Westermann M."/>
            <person name="Marz M."/>
            <person name="Spaller T."/>
            <person name="Winckler T."/>
            <person name="Schaap P."/>
            <person name="Glockner G."/>
        </authorList>
    </citation>
    <scope>NUCLEOTIDE SEQUENCE [LARGE SCALE GENOMIC DNA]</scope>
    <source>
        <strain evidence="2 3">Jena</strain>
    </source>
</reference>
<dbReference type="PANTHER" id="PTHR43510">
    <property type="entry name" value="AMINOTRANSFERASE FUNCTION, HYPOTHETICAL (EUROFUNG)"/>
    <property type="match status" value="1"/>
</dbReference>
<dbReference type="Gene3D" id="3.40.640.10">
    <property type="entry name" value="Type I PLP-dependent aspartate aminotransferase-like (Major domain)"/>
    <property type="match status" value="1"/>
</dbReference>
<accession>A0A2P6MYW4</accession>
<dbReference type="STRING" id="1890364.A0A2P6MYW4"/>
<dbReference type="InterPro" id="IPR015421">
    <property type="entry name" value="PyrdxlP-dep_Trfase_major"/>
</dbReference>
<evidence type="ECO:0000313" key="2">
    <source>
        <dbReference type="EMBL" id="PRP76899.1"/>
    </source>
</evidence>
<keyword evidence="2" id="KW-0808">Transferase</keyword>
<dbReference type="Gene3D" id="3.90.1150.10">
    <property type="entry name" value="Aspartate Aminotransferase, domain 1"/>
    <property type="match status" value="1"/>
</dbReference>
<sequence length="393" mass="43800">MATRSARSHLLWQYADREVIRRSIKHDLRGSDGPLDTCDRIPFTFDASCLSTSFHGGGRVDLRKKAAPAYHVNPDQLLFINGGTSQANHHVVHALTQAGDVIVVEHPVYDPLTEASRITRCKIETLTRRPEDDFQISGDRLRTILKDHNPRLIVISNLHNPSCVAVRNMEELLSVLREHNEGKDRPSLLVVDEVYRDLATEDIRPAASLSPYAVSTFGLSKSYGLSGLRHGLIIATPQLIDVILGYYTLVGVCNSSLSESLWTQFYDHRERVLQENRQRQRHRQKIVEDALLQNNIPFTRSDGGTVILAKLPTDDDVAFSTGMADKYDASVNPGTNFGLPGYARIGFMNVSEEAVREGIAAFCKHWKDACSWCLSPPRVLSSSPVVPATEAYL</sequence>
<keyword evidence="2" id="KW-0032">Aminotransferase</keyword>
<feature type="domain" description="Aminotransferase class I/classII large" evidence="1">
    <location>
        <begin position="57"/>
        <end position="361"/>
    </location>
</feature>
<dbReference type="PANTHER" id="PTHR43510:SF1">
    <property type="entry name" value="AMINOTRANSFERASE FUNCTION, HYPOTHETICAL (EUROFUNG)"/>
    <property type="match status" value="1"/>
</dbReference>
<evidence type="ECO:0000259" key="1">
    <source>
        <dbReference type="Pfam" id="PF00155"/>
    </source>
</evidence>
<dbReference type="AlphaFoldDB" id="A0A2P6MYW4"/>
<dbReference type="InterPro" id="IPR015424">
    <property type="entry name" value="PyrdxlP-dep_Trfase"/>
</dbReference>
<dbReference type="SUPFAM" id="SSF53383">
    <property type="entry name" value="PLP-dependent transferases"/>
    <property type="match status" value="1"/>
</dbReference>
<dbReference type="Proteomes" id="UP000241769">
    <property type="component" value="Unassembled WGS sequence"/>
</dbReference>
<organism evidence="2 3">
    <name type="scientific">Planoprotostelium fungivorum</name>
    <dbReference type="NCBI Taxonomy" id="1890364"/>
    <lineage>
        <taxon>Eukaryota</taxon>
        <taxon>Amoebozoa</taxon>
        <taxon>Evosea</taxon>
        <taxon>Variosea</taxon>
        <taxon>Cavosteliida</taxon>
        <taxon>Cavosteliaceae</taxon>
        <taxon>Planoprotostelium</taxon>
    </lineage>
</organism>
<gene>
    <name evidence="2" type="ORF">PROFUN_06177</name>
</gene>
<dbReference type="Pfam" id="PF00155">
    <property type="entry name" value="Aminotran_1_2"/>
    <property type="match status" value="1"/>
</dbReference>
<evidence type="ECO:0000313" key="3">
    <source>
        <dbReference type="Proteomes" id="UP000241769"/>
    </source>
</evidence>
<dbReference type="InterPro" id="IPR004839">
    <property type="entry name" value="Aminotransferase_I/II_large"/>
</dbReference>
<name>A0A2P6MYW4_9EUKA</name>
<dbReference type="CDD" id="cd00609">
    <property type="entry name" value="AAT_like"/>
    <property type="match status" value="1"/>
</dbReference>
<comment type="caution">
    <text evidence="2">The sequence shown here is derived from an EMBL/GenBank/DDBJ whole genome shotgun (WGS) entry which is preliminary data.</text>
</comment>
<dbReference type="InterPro" id="IPR015422">
    <property type="entry name" value="PyrdxlP-dep_Trfase_small"/>
</dbReference>
<protein>
    <submittedName>
        <fullName evidence="2">Aminotransferase</fullName>
    </submittedName>
</protein>
<proteinExistence type="predicted"/>
<dbReference type="OrthoDB" id="7042322at2759"/>
<dbReference type="GO" id="GO:0008483">
    <property type="term" value="F:transaminase activity"/>
    <property type="evidence" value="ECO:0007669"/>
    <property type="project" value="UniProtKB-KW"/>
</dbReference>
<keyword evidence="3" id="KW-1185">Reference proteome</keyword>
<dbReference type="GO" id="GO:0030170">
    <property type="term" value="F:pyridoxal phosphate binding"/>
    <property type="evidence" value="ECO:0007669"/>
    <property type="project" value="InterPro"/>
</dbReference>